<dbReference type="InterPro" id="IPR036938">
    <property type="entry name" value="PAP2/HPO_sf"/>
</dbReference>
<dbReference type="AlphaFoldDB" id="A0A2S7IS17"/>
<dbReference type="Pfam" id="PF01569">
    <property type="entry name" value="PAP2"/>
    <property type="match status" value="1"/>
</dbReference>
<dbReference type="PROSITE" id="PS51257">
    <property type="entry name" value="PROKAR_LIPOPROTEIN"/>
    <property type="match status" value="1"/>
</dbReference>
<dbReference type="Proteomes" id="UP000239590">
    <property type="component" value="Unassembled WGS sequence"/>
</dbReference>
<feature type="domain" description="Phosphatidic acid phosphatase type 2/haloperoxidase" evidence="1">
    <location>
        <begin position="302"/>
        <end position="435"/>
    </location>
</feature>
<accession>A0A2S7IS17</accession>
<protein>
    <submittedName>
        <fullName evidence="2">Phosphatidic acid phosphatase</fullName>
    </submittedName>
</protein>
<proteinExistence type="predicted"/>
<dbReference type="RefSeq" id="WP_104712802.1">
    <property type="nucleotide sequence ID" value="NZ_PTRA01000001.1"/>
</dbReference>
<dbReference type="InterPro" id="IPR000326">
    <property type="entry name" value="PAP2/HPO"/>
</dbReference>
<dbReference type="OrthoDB" id="7793240at2"/>
<comment type="caution">
    <text evidence="2">The sequence shown here is derived from an EMBL/GenBank/DDBJ whole genome shotgun (WGS) entry which is preliminary data.</text>
</comment>
<organism evidence="2 3">
    <name type="scientific">Siphonobacter curvatus</name>
    <dbReference type="NCBI Taxonomy" id="2094562"/>
    <lineage>
        <taxon>Bacteria</taxon>
        <taxon>Pseudomonadati</taxon>
        <taxon>Bacteroidota</taxon>
        <taxon>Cytophagia</taxon>
        <taxon>Cytophagales</taxon>
        <taxon>Cytophagaceae</taxon>
        <taxon>Siphonobacter</taxon>
    </lineage>
</organism>
<keyword evidence="3" id="KW-1185">Reference proteome</keyword>
<dbReference type="PANTHER" id="PTHR34599:SF1">
    <property type="entry name" value="PHOSPHATIDIC ACID PHOSPHATASE TYPE 2_HALOPEROXIDASE DOMAIN-CONTAINING PROTEIN"/>
    <property type="match status" value="1"/>
</dbReference>
<reference evidence="3" key="1">
    <citation type="submission" date="2018-02" db="EMBL/GenBank/DDBJ databases">
        <title>Genome sequencing of Solimonas sp. HR-BB.</title>
        <authorList>
            <person name="Lee Y."/>
            <person name="Jeon C.O."/>
        </authorList>
    </citation>
    <scope>NUCLEOTIDE SEQUENCE [LARGE SCALE GENOMIC DNA]</scope>
    <source>
        <strain evidence="3">HR-U</strain>
    </source>
</reference>
<dbReference type="Gene3D" id="1.10.606.20">
    <property type="match status" value="1"/>
</dbReference>
<dbReference type="InterPro" id="IPR052559">
    <property type="entry name" value="V-haloperoxidase"/>
</dbReference>
<dbReference type="PANTHER" id="PTHR34599">
    <property type="entry name" value="PEROXIDASE-RELATED"/>
    <property type="match status" value="1"/>
</dbReference>
<dbReference type="EMBL" id="PTRA01000001">
    <property type="protein sequence ID" value="PQA60469.1"/>
    <property type="molecule type" value="Genomic_DNA"/>
</dbReference>
<evidence type="ECO:0000313" key="3">
    <source>
        <dbReference type="Proteomes" id="UP000239590"/>
    </source>
</evidence>
<gene>
    <name evidence="2" type="ORF">C5O19_12870</name>
</gene>
<sequence length="439" mass="49724">MKPLSLILLLLVLIFSSCQKNKQEYTRLTNNPEFLRKAERKLTQVIIHDVFGPPVAARIYAYSSLAAYEALLPAYPQYRSMAGQLNEYTATPKPEADQEYCFPLASSRAFLLVGRQWTFSGDMIDDFEKDFYESFEKALPTDVYERSMQYGEAVAKHVIAYSLKDQYKETRGFRYTVTNQKGSWVPTPPAYMDALEPFWAKIRPLALDSATQFRLKGFPAFSDNPASDCYKEAKEVYEAVKFSTEEEKEIANFWDCNPFKMNIQGHAAFATKKMSPGGHWMSIVGLTTRKTQKDFMQTAEAYLLTSIALFDGFIACWDEKYRTVRIRPETYINNLIDDQWQPLLQTPPFPEYPSGHSVVSAASAVTLSALLGDHLTFADSSEIAYGLPVRQYTSFKAAATEAAISRLYGGIHFKTAIDDGFNQGDAVGTWILNKIKTRQ</sequence>
<name>A0A2S7IS17_9BACT</name>
<evidence type="ECO:0000313" key="2">
    <source>
        <dbReference type="EMBL" id="PQA60469.1"/>
    </source>
</evidence>
<evidence type="ECO:0000259" key="1">
    <source>
        <dbReference type="Pfam" id="PF01569"/>
    </source>
</evidence>
<dbReference type="SUPFAM" id="SSF48317">
    <property type="entry name" value="Acid phosphatase/Vanadium-dependent haloperoxidase"/>
    <property type="match status" value="1"/>
</dbReference>
<dbReference type="CDD" id="cd03398">
    <property type="entry name" value="PAP2_haloperoxidase"/>
    <property type="match status" value="1"/>
</dbReference>